<dbReference type="Proteomes" id="UP000217076">
    <property type="component" value="Unassembled WGS sequence"/>
</dbReference>
<dbReference type="PANTHER" id="PTHR33570:SF10">
    <property type="entry name" value="GAMMA-CARBOXYMUCONOLACTONE DECARBOXYLASE"/>
    <property type="match status" value="1"/>
</dbReference>
<feature type="region of interest" description="Disordered" evidence="1">
    <location>
        <begin position="1"/>
        <end position="31"/>
    </location>
</feature>
<dbReference type="Gene3D" id="1.20.1290.10">
    <property type="entry name" value="AhpD-like"/>
    <property type="match status" value="1"/>
</dbReference>
<dbReference type="EMBL" id="FNCV01000001">
    <property type="protein sequence ID" value="SDG53512.1"/>
    <property type="molecule type" value="Genomic_DNA"/>
</dbReference>
<feature type="domain" description="Carboxymuconolactone decarboxylase-like" evidence="2">
    <location>
        <begin position="57"/>
        <end position="142"/>
    </location>
</feature>
<evidence type="ECO:0000259" key="2">
    <source>
        <dbReference type="Pfam" id="PF02627"/>
    </source>
</evidence>
<evidence type="ECO:0000313" key="3">
    <source>
        <dbReference type="EMBL" id="SDG53512.1"/>
    </source>
</evidence>
<dbReference type="SUPFAM" id="SSF69118">
    <property type="entry name" value="AhpD-like"/>
    <property type="match status" value="1"/>
</dbReference>
<dbReference type="PANTHER" id="PTHR33570">
    <property type="entry name" value="4-CARBOXYMUCONOLACTONE DECARBOXYLASE FAMILY PROTEIN"/>
    <property type="match status" value="1"/>
</dbReference>
<evidence type="ECO:0000313" key="4">
    <source>
        <dbReference type="Proteomes" id="UP000217076"/>
    </source>
</evidence>
<dbReference type="GO" id="GO:0051920">
    <property type="term" value="F:peroxiredoxin activity"/>
    <property type="evidence" value="ECO:0007669"/>
    <property type="project" value="InterPro"/>
</dbReference>
<sequence>MTHSPTQTDQFPPTHPDQFPSDARPGESRRARGERVLAQIDGAAGQAVVDALADIAPDFATYLLEFPFGDIYARPGLDVRGREIATIAALAAMGTATPQLKVHIAAGLNVGLSRQEIVEILMQMAVYAGFPAALNGLFAAREVFRQQASA</sequence>
<accession>A0A1G7V107</accession>
<protein>
    <submittedName>
        <fullName evidence="3">4-carboxymuconolactone decarboxylase</fullName>
    </submittedName>
</protein>
<dbReference type="InterPro" id="IPR003779">
    <property type="entry name" value="CMD-like"/>
</dbReference>
<dbReference type="OrthoDB" id="9801400at2"/>
<reference evidence="4" key="1">
    <citation type="submission" date="2016-10" db="EMBL/GenBank/DDBJ databases">
        <authorList>
            <person name="Varghese N."/>
            <person name="Submissions S."/>
        </authorList>
    </citation>
    <scope>NUCLEOTIDE SEQUENCE [LARGE SCALE GENOMIC DNA]</scope>
    <source>
        <strain evidence="4">930I</strain>
    </source>
</reference>
<gene>
    <name evidence="3" type="ORF">SAMN05421742_101504</name>
</gene>
<proteinExistence type="predicted"/>
<dbReference type="AlphaFoldDB" id="A0A1G7V107"/>
<evidence type="ECO:0000256" key="1">
    <source>
        <dbReference type="SAM" id="MobiDB-lite"/>
    </source>
</evidence>
<feature type="compositionally biased region" description="Polar residues" evidence="1">
    <location>
        <begin position="1"/>
        <end position="11"/>
    </location>
</feature>
<dbReference type="InterPro" id="IPR052512">
    <property type="entry name" value="4CMD/NDH-1_regulator"/>
</dbReference>
<name>A0A1G7V107_9PROT</name>
<keyword evidence="4" id="KW-1185">Reference proteome</keyword>
<organism evidence="3 4">
    <name type="scientific">Roseospirillum parvum</name>
    <dbReference type="NCBI Taxonomy" id="83401"/>
    <lineage>
        <taxon>Bacteria</taxon>
        <taxon>Pseudomonadati</taxon>
        <taxon>Pseudomonadota</taxon>
        <taxon>Alphaproteobacteria</taxon>
        <taxon>Rhodospirillales</taxon>
        <taxon>Rhodospirillaceae</taxon>
        <taxon>Roseospirillum</taxon>
    </lineage>
</organism>
<dbReference type="InterPro" id="IPR029032">
    <property type="entry name" value="AhpD-like"/>
</dbReference>
<dbReference type="STRING" id="83401.SAMN05421742_101504"/>
<dbReference type="Pfam" id="PF02627">
    <property type="entry name" value="CMD"/>
    <property type="match status" value="1"/>
</dbReference>